<dbReference type="AlphaFoldDB" id="A0AAF0Y5J8"/>
<protein>
    <recommendedName>
        <fullName evidence="9">Transcription factor domain-containing protein</fullName>
    </recommendedName>
</protein>
<name>A0AAF0Y5J8_9TREE</name>
<keyword evidence="8" id="KW-1185">Reference proteome</keyword>
<evidence type="ECO:0008006" key="9">
    <source>
        <dbReference type="Google" id="ProtNLM"/>
    </source>
</evidence>
<dbReference type="RefSeq" id="XP_062624681.1">
    <property type="nucleotide sequence ID" value="XM_062768697.1"/>
</dbReference>
<accession>A0AAF0Y5J8</accession>
<proteinExistence type="predicted"/>
<dbReference type="GeneID" id="87805437"/>
<feature type="compositionally biased region" description="Gly residues" evidence="6">
    <location>
        <begin position="111"/>
        <end position="120"/>
    </location>
</feature>
<dbReference type="CDD" id="cd12148">
    <property type="entry name" value="fungal_TF_MHR"/>
    <property type="match status" value="1"/>
</dbReference>
<dbReference type="InterPro" id="IPR050797">
    <property type="entry name" value="Carb_Metab_Trans_Reg"/>
</dbReference>
<sequence length="704" mass="75456">MDEPDPSLAAGPSRIPASTAGKIKCVPVDSTRDACQSCHGAHIACTFDLPLTASRTKRVRRGLGLEAAPGSQSHYEREDDDGGREETPDGPKVPFGLSPADLFQSMSPGVSRGGGSGGAGNKPHVHREGQTSISYILHSMPTVPLRALDEFDRSGGLAMRAFPEGSGDGWIDVSTSTLVDTPPAVHEALRSESWGEVASRLVEKFLAHVSPLIPIVTRIEVSSAGDPLLHAMAAVVAARSSVPPVVFDALRHLVKCEIEDNDVLSIPTRENVQVLLSLALVDELAVKPGIASASQVARSRLTAAIRHARDLGIDRATSGTDARIWRCARVIDIWHAARSGMTLLIPVDAIPSSTPGDDFFAHLYVLTLILGRLIVVMYGPMGAKNATSEQLSGVRDALDQWRDGLPQNLKATGLWPGQEAGLLHLLYTGIRWLLYRPVMRWSFIVPQRFELNCDVPAWLDLLAISRTAIDWATTQEEVGDILFFGPYALSLACMIQYHTWARRGEWDGAVLLDKARREAVNRWLARIPEGHLPLLRRSLAPIELLYNITQTHREQTAFDGPRGLNPTPGILNRLPEASITGVTWLRDDSLPQGGVLVASQKAAREIRDLPPGTIVIGGPPPPGPPPGAEDSNRMITAASSAPGVTPNGAFTPSDGYFTGLLGDPSVVPAVERPPPGWDMSQAAMASFMFPTLGAPGAGAPEGQS</sequence>
<keyword evidence="4" id="KW-0804">Transcription</keyword>
<keyword evidence="3" id="KW-0238">DNA-binding</keyword>
<reference evidence="7" key="1">
    <citation type="submission" date="2023-10" db="EMBL/GenBank/DDBJ databases">
        <authorList>
            <person name="Noh H."/>
        </authorList>
    </citation>
    <scope>NUCLEOTIDE SEQUENCE</scope>
    <source>
        <strain evidence="7">DUCC4014</strain>
    </source>
</reference>
<evidence type="ECO:0000313" key="8">
    <source>
        <dbReference type="Proteomes" id="UP000827549"/>
    </source>
</evidence>
<evidence type="ECO:0000256" key="3">
    <source>
        <dbReference type="ARBA" id="ARBA00023125"/>
    </source>
</evidence>
<evidence type="ECO:0000256" key="1">
    <source>
        <dbReference type="ARBA" id="ARBA00022723"/>
    </source>
</evidence>
<evidence type="ECO:0000256" key="5">
    <source>
        <dbReference type="ARBA" id="ARBA00023242"/>
    </source>
</evidence>
<gene>
    <name evidence="7" type="ORF">LOC62_02G002189</name>
</gene>
<dbReference type="GO" id="GO:0003677">
    <property type="term" value="F:DNA binding"/>
    <property type="evidence" value="ECO:0007669"/>
    <property type="project" value="UniProtKB-KW"/>
</dbReference>
<evidence type="ECO:0000256" key="6">
    <source>
        <dbReference type="SAM" id="MobiDB-lite"/>
    </source>
</evidence>
<dbReference type="Proteomes" id="UP000827549">
    <property type="component" value="Chromosome 2"/>
</dbReference>
<keyword evidence="5" id="KW-0539">Nucleus</keyword>
<evidence type="ECO:0000313" key="7">
    <source>
        <dbReference type="EMBL" id="WOO78649.1"/>
    </source>
</evidence>
<dbReference type="PANTHER" id="PTHR31668">
    <property type="entry name" value="GLUCOSE TRANSPORT TRANSCRIPTION REGULATOR RGT1-RELATED-RELATED"/>
    <property type="match status" value="1"/>
</dbReference>
<dbReference type="PANTHER" id="PTHR31668:SF26">
    <property type="entry name" value="GLUCOSE TRANSPORT TRANSCRIPTION REGULATOR RGT1-RELATED"/>
    <property type="match status" value="1"/>
</dbReference>
<dbReference type="GO" id="GO:0046872">
    <property type="term" value="F:metal ion binding"/>
    <property type="evidence" value="ECO:0007669"/>
    <property type="project" value="UniProtKB-KW"/>
</dbReference>
<feature type="region of interest" description="Disordered" evidence="6">
    <location>
        <begin position="610"/>
        <end position="630"/>
    </location>
</feature>
<evidence type="ECO:0000256" key="4">
    <source>
        <dbReference type="ARBA" id="ARBA00023163"/>
    </source>
</evidence>
<keyword evidence="1" id="KW-0479">Metal-binding</keyword>
<dbReference type="EMBL" id="CP086715">
    <property type="protein sequence ID" value="WOO78649.1"/>
    <property type="molecule type" value="Genomic_DNA"/>
</dbReference>
<organism evidence="7 8">
    <name type="scientific">Vanrija pseudolonga</name>
    <dbReference type="NCBI Taxonomy" id="143232"/>
    <lineage>
        <taxon>Eukaryota</taxon>
        <taxon>Fungi</taxon>
        <taxon>Dikarya</taxon>
        <taxon>Basidiomycota</taxon>
        <taxon>Agaricomycotina</taxon>
        <taxon>Tremellomycetes</taxon>
        <taxon>Trichosporonales</taxon>
        <taxon>Trichosporonaceae</taxon>
        <taxon>Vanrija</taxon>
    </lineage>
</organism>
<feature type="region of interest" description="Disordered" evidence="6">
    <location>
        <begin position="63"/>
        <end position="126"/>
    </location>
</feature>
<evidence type="ECO:0000256" key="2">
    <source>
        <dbReference type="ARBA" id="ARBA00023015"/>
    </source>
</evidence>
<feature type="compositionally biased region" description="Pro residues" evidence="6">
    <location>
        <begin position="618"/>
        <end position="627"/>
    </location>
</feature>
<keyword evidence="2" id="KW-0805">Transcription regulation</keyword>